<sequence length="152" mass="17467">MGSFIKRSLCYPFTASLLIGLTCHSTIAQSHSKYFQTKHVQIEQKSSKTVKITQATQALDEKTALNLVWKLPQVQRKAREIEKLSNGKIRVAAKVDSSPTPEAPYYTVQIYENHIDYMDTIYWFRVLNPSGDIQVLDIIKNEYVSLEAWKQN</sequence>
<reference evidence="1" key="2">
    <citation type="journal article" date="2022" name="Microbiol. Resour. Announc.">
        <title>Metagenome Sequencing to Explore Phylogenomics of Terrestrial Cyanobacteria.</title>
        <authorList>
            <person name="Ward R.D."/>
            <person name="Stajich J.E."/>
            <person name="Johansen J.R."/>
            <person name="Huntemann M."/>
            <person name="Clum A."/>
            <person name="Foster B."/>
            <person name="Foster B."/>
            <person name="Roux S."/>
            <person name="Palaniappan K."/>
            <person name="Varghese N."/>
            <person name="Mukherjee S."/>
            <person name="Reddy T.B.K."/>
            <person name="Daum C."/>
            <person name="Copeland A."/>
            <person name="Chen I.A."/>
            <person name="Ivanova N.N."/>
            <person name="Kyrpides N.C."/>
            <person name="Shapiro N."/>
            <person name="Eloe-Fadrosh E.A."/>
            <person name="Pietrasiak N."/>
        </authorList>
    </citation>
    <scope>NUCLEOTIDE SEQUENCE</scope>
    <source>
        <strain evidence="1">HA4357-MV3</strain>
    </source>
</reference>
<dbReference type="EMBL" id="JAHHHW010000139">
    <property type="protein sequence ID" value="MBW4434661.1"/>
    <property type="molecule type" value="Genomic_DNA"/>
</dbReference>
<name>A0A9E3HDB5_9NOST</name>
<dbReference type="Proteomes" id="UP000813215">
    <property type="component" value="Unassembled WGS sequence"/>
</dbReference>
<proteinExistence type="predicted"/>
<comment type="caution">
    <text evidence="1">The sequence shown here is derived from an EMBL/GenBank/DDBJ whole genome shotgun (WGS) entry which is preliminary data.</text>
</comment>
<evidence type="ECO:0000313" key="2">
    <source>
        <dbReference type="Proteomes" id="UP000813215"/>
    </source>
</evidence>
<reference evidence="1" key="1">
    <citation type="submission" date="2021-05" db="EMBL/GenBank/DDBJ databases">
        <authorList>
            <person name="Pietrasiak N."/>
            <person name="Ward R."/>
            <person name="Stajich J.E."/>
            <person name="Kurbessoian T."/>
        </authorList>
    </citation>
    <scope>NUCLEOTIDE SEQUENCE</scope>
    <source>
        <strain evidence="1">HA4357-MV3</strain>
    </source>
</reference>
<gene>
    <name evidence="1" type="ORF">KME28_23850</name>
</gene>
<protein>
    <submittedName>
        <fullName evidence="1">Uncharacterized protein</fullName>
    </submittedName>
</protein>
<evidence type="ECO:0000313" key="1">
    <source>
        <dbReference type="EMBL" id="MBW4434661.1"/>
    </source>
</evidence>
<dbReference type="AlphaFoldDB" id="A0A9E3HDB5"/>
<organism evidence="1 2">
    <name type="scientific">Pelatocladus maniniholoensis HA4357-MV3</name>
    <dbReference type="NCBI Taxonomy" id="1117104"/>
    <lineage>
        <taxon>Bacteria</taxon>
        <taxon>Bacillati</taxon>
        <taxon>Cyanobacteriota</taxon>
        <taxon>Cyanophyceae</taxon>
        <taxon>Nostocales</taxon>
        <taxon>Nostocaceae</taxon>
        <taxon>Pelatocladus</taxon>
    </lineage>
</organism>
<accession>A0A9E3HDB5</accession>